<proteinExistence type="predicted"/>
<keyword evidence="2" id="KW-0472">Membrane</keyword>
<feature type="transmembrane region" description="Helical" evidence="2">
    <location>
        <begin position="35"/>
        <end position="58"/>
    </location>
</feature>
<feature type="coiled-coil region" evidence="1">
    <location>
        <begin position="131"/>
        <end position="158"/>
    </location>
</feature>
<dbReference type="Proteomes" id="UP001169066">
    <property type="component" value="Unassembled WGS sequence"/>
</dbReference>
<dbReference type="RefSeq" id="WP_289402225.1">
    <property type="nucleotide sequence ID" value="NZ_JAQIBC010000007.1"/>
</dbReference>
<keyword evidence="1" id="KW-0175">Coiled coil</keyword>
<gene>
    <name evidence="3" type="ORF">PF327_08965</name>
</gene>
<name>A0ABT7QTD3_9BACT</name>
<evidence type="ECO:0000313" key="3">
    <source>
        <dbReference type="EMBL" id="MDM5264323.1"/>
    </source>
</evidence>
<keyword evidence="4" id="KW-1185">Reference proteome</keyword>
<evidence type="ECO:0000313" key="4">
    <source>
        <dbReference type="Proteomes" id="UP001169066"/>
    </source>
</evidence>
<feature type="transmembrane region" description="Helical" evidence="2">
    <location>
        <begin position="6"/>
        <end position="23"/>
    </location>
</feature>
<sequence length="376" mass="45253">MGMILGFFLLIYILVAIGIYKLTKRFSQRKWVHHIILAILILIPTYDIIITNLLGAYYCVSSPHPKTYIMEKVEYPKSIYWEDNVYPGFSEEDRKLMITNYLDGVYLKTMALNGNDGKVYVYECSKDSKLYAQYMQEKKIQNEQKKSLKKELTDLSNQISDLVIGEKIYTYTKEEFEQLSKERQEKMLHLYSVWLKKEHRDKLKQMIYYKYIINTPKIQSLIDKKEQLLLRIRDLESNRLYNKYFPNFTQQCIQNEQIYLKKSMPKMNYTVRFNEVKLNALAQKFLYSDETKVIDNNIGKIIAYNRRYMPFFYNIAPDLALGNRYFSSWAWEICKQKYENIAEKSFPYLKYHYYITKVPTLNEKLYNKYIKKRDGE</sequence>
<keyword evidence="2" id="KW-0812">Transmembrane</keyword>
<accession>A0ABT7QTD3</accession>
<protein>
    <submittedName>
        <fullName evidence="3">Uncharacterized protein</fullName>
    </submittedName>
</protein>
<evidence type="ECO:0000256" key="2">
    <source>
        <dbReference type="SAM" id="Phobius"/>
    </source>
</evidence>
<organism evidence="3 4">
    <name type="scientific">Sulfurovum xiamenensis</name>
    <dbReference type="NCBI Taxonomy" id="3019066"/>
    <lineage>
        <taxon>Bacteria</taxon>
        <taxon>Pseudomonadati</taxon>
        <taxon>Campylobacterota</taxon>
        <taxon>Epsilonproteobacteria</taxon>
        <taxon>Campylobacterales</taxon>
        <taxon>Sulfurovaceae</taxon>
        <taxon>Sulfurovum</taxon>
    </lineage>
</organism>
<dbReference type="EMBL" id="JAQIBC010000007">
    <property type="protein sequence ID" value="MDM5264323.1"/>
    <property type="molecule type" value="Genomic_DNA"/>
</dbReference>
<comment type="caution">
    <text evidence="3">The sequence shown here is derived from an EMBL/GenBank/DDBJ whole genome shotgun (WGS) entry which is preliminary data.</text>
</comment>
<reference evidence="3" key="1">
    <citation type="submission" date="2023-01" db="EMBL/GenBank/DDBJ databases">
        <title>Sulfurovum sp. XTW-4 genome assembly.</title>
        <authorList>
            <person name="Wang J."/>
        </authorList>
    </citation>
    <scope>NUCLEOTIDE SEQUENCE</scope>
    <source>
        <strain evidence="3">XTW-4</strain>
    </source>
</reference>
<evidence type="ECO:0000256" key="1">
    <source>
        <dbReference type="SAM" id="Coils"/>
    </source>
</evidence>
<keyword evidence="2" id="KW-1133">Transmembrane helix</keyword>